<protein>
    <submittedName>
        <fullName evidence="2">Rhodanese-like domain-containing protein</fullName>
    </submittedName>
</protein>
<name>A0ABW2EF28_9BACI</name>
<sequence length="95" mass="10607">MKTTTAKEVEKQYQSLNIIDVREVEEVTTGKIPGAVHIPLGLLEFRMNELNKSKEYVMVCRSGGRSGQATQFLEGQGYNVTNMDGGMMNYEGKTE</sequence>
<dbReference type="InterPro" id="IPR001763">
    <property type="entry name" value="Rhodanese-like_dom"/>
</dbReference>
<dbReference type="InterPro" id="IPR050229">
    <property type="entry name" value="GlpE_sulfurtransferase"/>
</dbReference>
<organism evidence="2 3">
    <name type="scientific">Halobacillus seohaensis</name>
    <dbReference type="NCBI Taxonomy" id="447421"/>
    <lineage>
        <taxon>Bacteria</taxon>
        <taxon>Bacillati</taxon>
        <taxon>Bacillota</taxon>
        <taxon>Bacilli</taxon>
        <taxon>Bacillales</taxon>
        <taxon>Bacillaceae</taxon>
        <taxon>Halobacillus</taxon>
    </lineage>
</organism>
<feature type="domain" description="Rhodanese" evidence="1">
    <location>
        <begin position="12"/>
        <end position="95"/>
    </location>
</feature>
<evidence type="ECO:0000259" key="1">
    <source>
        <dbReference type="PROSITE" id="PS50206"/>
    </source>
</evidence>
<proteinExistence type="predicted"/>
<dbReference type="CDD" id="cd00158">
    <property type="entry name" value="RHOD"/>
    <property type="match status" value="1"/>
</dbReference>
<accession>A0ABW2EF28</accession>
<reference evidence="3" key="1">
    <citation type="journal article" date="2019" name="Int. J. Syst. Evol. Microbiol.">
        <title>The Global Catalogue of Microorganisms (GCM) 10K type strain sequencing project: providing services to taxonomists for standard genome sequencing and annotation.</title>
        <authorList>
            <consortium name="The Broad Institute Genomics Platform"/>
            <consortium name="The Broad Institute Genome Sequencing Center for Infectious Disease"/>
            <person name="Wu L."/>
            <person name="Ma J."/>
        </authorList>
    </citation>
    <scope>NUCLEOTIDE SEQUENCE [LARGE SCALE GENOMIC DNA]</scope>
    <source>
        <strain evidence="3">CGMCC 4.1621</strain>
    </source>
</reference>
<dbReference type="Pfam" id="PF00581">
    <property type="entry name" value="Rhodanese"/>
    <property type="match status" value="1"/>
</dbReference>
<dbReference type="EMBL" id="JBHSZV010000010">
    <property type="protein sequence ID" value="MFC7060944.1"/>
    <property type="molecule type" value="Genomic_DNA"/>
</dbReference>
<keyword evidence="3" id="KW-1185">Reference proteome</keyword>
<dbReference type="PANTHER" id="PTHR43031:SF17">
    <property type="entry name" value="SULFURTRANSFERASE YTWF-RELATED"/>
    <property type="match status" value="1"/>
</dbReference>
<dbReference type="PROSITE" id="PS50206">
    <property type="entry name" value="RHODANESE_3"/>
    <property type="match status" value="1"/>
</dbReference>
<gene>
    <name evidence="2" type="ORF">ACFQIC_03550</name>
</gene>
<dbReference type="SMART" id="SM00450">
    <property type="entry name" value="RHOD"/>
    <property type="match status" value="1"/>
</dbReference>
<dbReference type="SUPFAM" id="SSF52821">
    <property type="entry name" value="Rhodanese/Cell cycle control phosphatase"/>
    <property type="match status" value="1"/>
</dbReference>
<evidence type="ECO:0000313" key="3">
    <source>
        <dbReference type="Proteomes" id="UP001596410"/>
    </source>
</evidence>
<comment type="caution">
    <text evidence="2">The sequence shown here is derived from an EMBL/GenBank/DDBJ whole genome shotgun (WGS) entry which is preliminary data.</text>
</comment>
<dbReference type="InterPro" id="IPR036873">
    <property type="entry name" value="Rhodanese-like_dom_sf"/>
</dbReference>
<dbReference type="Gene3D" id="3.40.250.10">
    <property type="entry name" value="Rhodanese-like domain"/>
    <property type="match status" value="1"/>
</dbReference>
<dbReference type="Proteomes" id="UP001596410">
    <property type="component" value="Unassembled WGS sequence"/>
</dbReference>
<dbReference type="PANTHER" id="PTHR43031">
    <property type="entry name" value="FAD-DEPENDENT OXIDOREDUCTASE"/>
    <property type="match status" value="1"/>
</dbReference>
<evidence type="ECO:0000313" key="2">
    <source>
        <dbReference type="EMBL" id="MFC7060944.1"/>
    </source>
</evidence>
<dbReference type="RefSeq" id="WP_204708707.1">
    <property type="nucleotide sequence ID" value="NZ_JBHSZV010000010.1"/>
</dbReference>